<protein>
    <submittedName>
        <fullName evidence="1">Uncharacterized protein</fullName>
    </submittedName>
</protein>
<reference evidence="1" key="1">
    <citation type="journal article" date="2024" name="Syst. Appl. Microbiol.">
        <title>First single-strain enrichments of Electrothrix cable bacteria, description of E. aestuarii sp. nov. and E. rattekaaiensis sp. nov., and proposal of a cable bacteria taxonomy following the rules of the SeqCode.</title>
        <authorList>
            <person name="Plum-Jensen L.E."/>
            <person name="Schramm A."/>
            <person name="Marshall I.P.G."/>
        </authorList>
    </citation>
    <scope>NUCLEOTIDE SEQUENCE</scope>
    <source>
        <strain evidence="1">Rat1</strain>
    </source>
</reference>
<name>A0AAU8LPL1_9BACT</name>
<sequence>MISDGERYEYKVYKSPQGKKSLTLLLHTDGAGFNYQSFIYILPGEYKQKKKPANERYIKFPDGTGVAIDWKSEKSVSILSDSEPIVNSLEVKGFVVKIKVDRSYFDSLVEKGLTNKFTRYTLEAE</sequence>
<dbReference type="EMBL" id="CP159373">
    <property type="protein sequence ID" value="XCN71147.1"/>
    <property type="molecule type" value="Genomic_DNA"/>
</dbReference>
<proteinExistence type="predicted"/>
<accession>A0AAU8LPL1</accession>
<reference evidence="1" key="2">
    <citation type="submission" date="2024-06" db="EMBL/GenBank/DDBJ databases">
        <authorList>
            <person name="Plum-Jensen L.E."/>
            <person name="Schramm A."/>
            <person name="Marshall I.P.G."/>
        </authorList>
    </citation>
    <scope>NUCLEOTIDE SEQUENCE</scope>
    <source>
        <strain evidence="1">Rat1</strain>
    </source>
</reference>
<organism evidence="1">
    <name type="scientific">Candidatus Electrothrix aestuarii</name>
    <dbReference type="NCBI Taxonomy" id="3062594"/>
    <lineage>
        <taxon>Bacteria</taxon>
        <taxon>Pseudomonadati</taxon>
        <taxon>Thermodesulfobacteriota</taxon>
        <taxon>Desulfobulbia</taxon>
        <taxon>Desulfobulbales</taxon>
        <taxon>Desulfobulbaceae</taxon>
        <taxon>Candidatus Electrothrix</taxon>
    </lineage>
</organism>
<dbReference type="KEGG" id="eaj:Q3M24_12560"/>
<evidence type="ECO:0000313" key="1">
    <source>
        <dbReference type="EMBL" id="XCN71147.1"/>
    </source>
</evidence>
<dbReference type="AlphaFoldDB" id="A0AAU8LPL1"/>
<gene>
    <name evidence="1" type="ORF">Q3M24_12560</name>
</gene>